<evidence type="ECO:0000256" key="1">
    <source>
        <dbReference type="SAM" id="MobiDB-lite"/>
    </source>
</evidence>
<gene>
    <name evidence="2" type="ORF">QFZ34_000353</name>
</gene>
<dbReference type="Proteomes" id="UP001237780">
    <property type="component" value="Unassembled WGS sequence"/>
</dbReference>
<proteinExistence type="predicted"/>
<evidence type="ECO:0008006" key="4">
    <source>
        <dbReference type="Google" id="ProtNLM"/>
    </source>
</evidence>
<reference evidence="2 3" key="1">
    <citation type="submission" date="2023-07" db="EMBL/GenBank/DDBJ databases">
        <title>Comparative genomics of wheat-associated soil bacteria to identify genetic determinants of phenazine resistance.</title>
        <authorList>
            <person name="Mouncey N."/>
        </authorList>
    </citation>
    <scope>NUCLEOTIDE SEQUENCE [LARGE SCALE GENOMIC DNA]</scope>
    <source>
        <strain evidence="2 3">W4I11</strain>
    </source>
</reference>
<protein>
    <recommendedName>
        <fullName evidence="4">HARP domain-containing protein</fullName>
    </recommendedName>
</protein>
<accession>A0ABU0S346</accession>
<feature type="region of interest" description="Disordered" evidence="1">
    <location>
        <begin position="9"/>
        <end position="32"/>
    </location>
</feature>
<keyword evidence="3" id="KW-1185">Reference proteome</keyword>
<evidence type="ECO:0000313" key="3">
    <source>
        <dbReference type="Proteomes" id="UP001237780"/>
    </source>
</evidence>
<evidence type="ECO:0000313" key="2">
    <source>
        <dbReference type="EMBL" id="MDQ0995176.1"/>
    </source>
</evidence>
<sequence>MAGLLRWAETAGASHQTAGEISQGGGVGMAVTGNSAMERDTTSSGKADLPVGATTDLPHDRITVQRFRESFPRARWSDRLNAWFVPGRTAGKRIGRWLAQMEAEFDAFADEKGRDDFAFDPIKSPYLVAAPSGLQIRTPYSRTVITEVREIPLARWDADCRLWTVPYRSLDDLRRRWPAIEAAAERNEPAVRKARLEIFKGTSEEEAATAKTRERRRKRYPVPVDDVPPFGRAIATHAGVVIFTGTHGELADPETVTSFYFYPTSNGEYVWAAWRPGSLEELITTWPARMPPGQREVARGWWVPDLEELRTARQKARSKRRVQQRRQKD</sequence>
<dbReference type="EMBL" id="JAUSZT010000002">
    <property type="protein sequence ID" value="MDQ0995176.1"/>
    <property type="molecule type" value="Genomic_DNA"/>
</dbReference>
<name>A0ABU0S346_9HYPH</name>
<organism evidence="2 3">
    <name type="scientific">Phyllobacterium ifriqiyense</name>
    <dbReference type="NCBI Taxonomy" id="314238"/>
    <lineage>
        <taxon>Bacteria</taxon>
        <taxon>Pseudomonadati</taxon>
        <taxon>Pseudomonadota</taxon>
        <taxon>Alphaproteobacteria</taxon>
        <taxon>Hyphomicrobiales</taxon>
        <taxon>Phyllobacteriaceae</taxon>
        <taxon>Phyllobacterium</taxon>
    </lineage>
</organism>
<comment type="caution">
    <text evidence="2">The sequence shown here is derived from an EMBL/GenBank/DDBJ whole genome shotgun (WGS) entry which is preliminary data.</text>
</comment>